<keyword evidence="1 2" id="KW-0430">Lectin</keyword>
<dbReference type="SMART" id="SM00908">
    <property type="entry name" value="Gal-bind_lectin"/>
    <property type="match status" value="2"/>
</dbReference>
<sequence length="284" mass="32659">MSKAHPGDMIIPVPYISKLGAKLQPGQTLIVHGTVETDATEFEVNLLNGSPNIETSNVTIFHMKAYFKENRLVYNTYQNGKWGKEEKSSNPFKKGDSFDLRIRIHEDKLEIFGNQKELHVYKVRASIDSVEYLTVRGNVSLKGVHWGGRYYNLPFEMQFPEGHLSAEQRVYLYGIPKGDRFAVNFVGENGDILFHFNPRLKEKKVVRNAKIGDIWGQEEREGTFPFKKDIGTDIVFHNEPYSIQIFVDGKRYGTFAHRTSNPGRDYMRFQVTGDFEVTGMEFTM</sequence>
<feature type="domain" description="Galectin" evidence="3">
    <location>
        <begin position="15"/>
        <end position="147"/>
    </location>
</feature>
<evidence type="ECO:0000256" key="2">
    <source>
        <dbReference type="RuleBase" id="RU102079"/>
    </source>
</evidence>
<dbReference type="FunFam" id="2.60.120.200:FF:000276">
    <property type="entry name" value="Galectin"/>
    <property type="match status" value="1"/>
</dbReference>
<evidence type="ECO:0000259" key="3">
    <source>
        <dbReference type="PROSITE" id="PS51304"/>
    </source>
</evidence>
<dbReference type="GO" id="GO:0016936">
    <property type="term" value="F:galactoside binding"/>
    <property type="evidence" value="ECO:0007669"/>
    <property type="project" value="EnsemblMetazoa"/>
</dbReference>
<evidence type="ECO:0000256" key="1">
    <source>
        <dbReference type="ARBA" id="ARBA00022734"/>
    </source>
</evidence>
<dbReference type="Pfam" id="PF00337">
    <property type="entry name" value="Gal-bind_lectin"/>
    <property type="match status" value="2"/>
</dbReference>
<dbReference type="PROSITE" id="PS51304">
    <property type="entry name" value="GALECTIN"/>
    <property type="match status" value="2"/>
</dbReference>
<proteinExistence type="predicted"/>
<dbReference type="PANTHER" id="PTHR11346:SF116">
    <property type="entry name" value="GALECTIN"/>
    <property type="match status" value="1"/>
</dbReference>
<organism evidence="4 5">
    <name type="scientific">Onchocerca volvulus</name>
    <dbReference type="NCBI Taxonomy" id="6282"/>
    <lineage>
        <taxon>Eukaryota</taxon>
        <taxon>Metazoa</taxon>
        <taxon>Ecdysozoa</taxon>
        <taxon>Nematoda</taxon>
        <taxon>Chromadorea</taxon>
        <taxon>Rhabditida</taxon>
        <taxon>Spirurina</taxon>
        <taxon>Spiruromorpha</taxon>
        <taxon>Filarioidea</taxon>
        <taxon>Onchocercidae</taxon>
        <taxon>Onchocerca</taxon>
    </lineage>
</organism>
<dbReference type="EnsemblMetazoa" id="OVOC3255.1">
    <property type="protein sequence ID" value="OVOC3255.1"/>
    <property type="gene ID" value="WBGene00240064"/>
</dbReference>
<dbReference type="InterPro" id="IPR013320">
    <property type="entry name" value="ConA-like_dom_sf"/>
</dbReference>
<evidence type="ECO:0000313" key="4">
    <source>
        <dbReference type="EnsemblMetazoa" id="OVOC3255.1"/>
    </source>
</evidence>
<accession>A0A8R1TS53</accession>
<name>A0A8R1TS53_ONCVO</name>
<dbReference type="GO" id="GO:0030246">
    <property type="term" value="F:carbohydrate binding"/>
    <property type="evidence" value="ECO:0007669"/>
    <property type="project" value="UniProtKB-UniRule"/>
</dbReference>
<dbReference type="SUPFAM" id="SSF49899">
    <property type="entry name" value="Concanavalin A-like lectins/glucanases"/>
    <property type="match status" value="2"/>
</dbReference>
<reference evidence="5" key="1">
    <citation type="submission" date="2013-10" db="EMBL/GenBank/DDBJ databases">
        <title>Genome sequencing of Onchocerca volvulus.</title>
        <authorList>
            <person name="Cotton J."/>
            <person name="Tsai J."/>
            <person name="Stanley E."/>
            <person name="Tracey A."/>
            <person name="Holroyd N."/>
            <person name="Lustigman S."/>
            <person name="Berriman M."/>
        </authorList>
    </citation>
    <scope>NUCLEOTIDE SEQUENCE</scope>
</reference>
<feature type="domain" description="Galectin" evidence="3">
    <location>
        <begin position="156"/>
        <end position="283"/>
    </location>
</feature>
<evidence type="ECO:0000313" key="5">
    <source>
        <dbReference type="Proteomes" id="UP000024404"/>
    </source>
</evidence>
<dbReference type="CDD" id="cd00070">
    <property type="entry name" value="GLECT"/>
    <property type="match status" value="2"/>
</dbReference>
<keyword evidence="5" id="KW-1185">Reference proteome</keyword>
<dbReference type="InterPro" id="IPR001079">
    <property type="entry name" value="Galectin_CRD"/>
</dbReference>
<dbReference type="Gene3D" id="2.60.120.200">
    <property type="match status" value="2"/>
</dbReference>
<reference evidence="4" key="2">
    <citation type="submission" date="2022-06" db="UniProtKB">
        <authorList>
            <consortium name="EnsemblMetazoa"/>
        </authorList>
    </citation>
    <scope>IDENTIFICATION</scope>
</reference>
<protein>
    <recommendedName>
        <fullName evidence="2">Galectin</fullName>
    </recommendedName>
</protein>
<dbReference type="OMA" id="GVHWGGR"/>
<dbReference type="PANTHER" id="PTHR11346">
    <property type="entry name" value="GALECTIN"/>
    <property type="match status" value="1"/>
</dbReference>
<dbReference type="AlphaFoldDB" id="A0A8R1TS53"/>
<dbReference type="SMART" id="SM00276">
    <property type="entry name" value="GLECT"/>
    <property type="match status" value="2"/>
</dbReference>
<dbReference type="EMBL" id="CMVM020000082">
    <property type="status" value="NOT_ANNOTATED_CDS"/>
    <property type="molecule type" value="Genomic_DNA"/>
</dbReference>
<dbReference type="InterPro" id="IPR044156">
    <property type="entry name" value="Galectin-like"/>
</dbReference>
<dbReference type="Proteomes" id="UP000024404">
    <property type="component" value="Unassembled WGS sequence"/>
</dbReference>